<sequence length="36" mass="4197">MIAQTVGILGCLRGLPFNWLWIIFLANDLYEYLIIL</sequence>
<reference evidence="1" key="1">
    <citation type="submission" date="2018-02" db="EMBL/GenBank/DDBJ databases">
        <title>Rhizophora mucronata_Transcriptome.</title>
        <authorList>
            <person name="Meera S.P."/>
            <person name="Sreeshan A."/>
            <person name="Augustine A."/>
        </authorList>
    </citation>
    <scope>NUCLEOTIDE SEQUENCE</scope>
    <source>
        <tissue evidence="1">Leaf</tissue>
    </source>
</reference>
<organism evidence="1">
    <name type="scientific">Rhizophora mucronata</name>
    <name type="common">Asiatic mangrove</name>
    <dbReference type="NCBI Taxonomy" id="61149"/>
    <lineage>
        <taxon>Eukaryota</taxon>
        <taxon>Viridiplantae</taxon>
        <taxon>Streptophyta</taxon>
        <taxon>Embryophyta</taxon>
        <taxon>Tracheophyta</taxon>
        <taxon>Spermatophyta</taxon>
        <taxon>Magnoliopsida</taxon>
        <taxon>eudicotyledons</taxon>
        <taxon>Gunneridae</taxon>
        <taxon>Pentapetalae</taxon>
        <taxon>rosids</taxon>
        <taxon>fabids</taxon>
        <taxon>Malpighiales</taxon>
        <taxon>Rhizophoraceae</taxon>
        <taxon>Rhizophora</taxon>
    </lineage>
</organism>
<dbReference type="AlphaFoldDB" id="A0A2P2J3B1"/>
<name>A0A2P2J3B1_RHIMU</name>
<protein>
    <submittedName>
        <fullName evidence="1">Uncharacterized protein</fullName>
    </submittedName>
</protein>
<dbReference type="EMBL" id="GGEC01007465">
    <property type="protein sequence ID" value="MBW87948.1"/>
    <property type="molecule type" value="Transcribed_RNA"/>
</dbReference>
<accession>A0A2P2J3B1</accession>
<evidence type="ECO:0000313" key="1">
    <source>
        <dbReference type="EMBL" id="MBW87948.1"/>
    </source>
</evidence>
<proteinExistence type="predicted"/>